<dbReference type="SMART" id="SM00829">
    <property type="entry name" value="PKS_ER"/>
    <property type="match status" value="1"/>
</dbReference>
<dbReference type="PROSITE" id="PS01162">
    <property type="entry name" value="QOR_ZETA_CRYSTAL"/>
    <property type="match status" value="1"/>
</dbReference>
<evidence type="ECO:0000313" key="4">
    <source>
        <dbReference type="EMBL" id="MFC5646236.1"/>
    </source>
</evidence>
<feature type="domain" description="Enoyl reductase (ER)" evidence="3">
    <location>
        <begin position="13"/>
        <end position="308"/>
    </location>
</feature>
<dbReference type="InterPro" id="IPR013154">
    <property type="entry name" value="ADH-like_N"/>
</dbReference>
<dbReference type="RefSeq" id="WP_380232382.1">
    <property type="nucleotide sequence ID" value="NZ_JBHSOC010000094.1"/>
</dbReference>
<evidence type="ECO:0000313" key="5">
    <source>
        <dbReference type="Proteomes" id="UP001596066"/>
    </source>
</evidence>
<dbReference type="PANTHER" id="PTHR11695">
    <property type="entry name" value="ALCOHOL DEHYDROGENASE RELATED"/>
    <property type="match status" value="1"/>
</dbReference>
<accession>A0ABW0VKM5</accession>
<evidence type="ECO:0000256" key="2">
    <source>
        <dbReference type="SAM" id="MobiDB-lite"/>
    </source>
</evidence>
<dbReference type="EMBL" id="JBHSOC010000094">
    <property type="protein sequence ID" value="MFC5646236.1"/>
    <property type="molecule type" value="Genomic_DNA"/>
</dbReference>
<organism evidence="4 5">
    <name type="scientific">Kitasatospora cinereorecta</name>
    <dbReference type="NCBI Taxonomy" id="285560"/>
    <lineage>
        <taxon>Bacteria</taxon>
        <taxon>Bacillati</taxon>
        <taxon>Actinomycetota</taxon>
        <taxon>Actinomycetes</taxon>
        <taxon>Kitasatosporales</taxon>
        <taxon>Streptomycetaceae</taxon>
        <taxon>Kitasatospora</taxon>
    </lineage>
</organism>
<proteinExistence type="predicted"/>
<keyword evidence="5" id="KW-1185">Reference proteome</keyword>
<dbReference type="CDD" id="cd05289">
    <property type="entry name" value="MDR_like_2"/>
    <property type="match status" value="1"/>
</dbReference>
<evidence type="ECO:0000259" key="3">
    <source>
        <dbReference type="SMART" id="SM00829"/>
    </source>
</evidence>
<protein>
    <submittedName>
        <fullName evidence="4">NADP-dependent oxidoreductase</fullName>
        <ecNumber evidence="4">1.-.-.-</ecNumber>
    </submittedName>
</protein>
<dbReference type="Pfam" id="PF08240">
    <property type="entry name" value="ADH_N"/>
    <property type="match status" value="1"/>
</dbReference>
<dbReference type="GO" id="GO:0016491">
    <property type="term" value="F:oxidoreductase activity"/>
    <property type="evidence" value="ECO:0007669"/>
    <property type="project" value="UniProtKB-KW"/>
</dbReference>
<dbReference type="Gene3D" id="3.40.50.720">
    <property type="entry name" value="NAD(P)-binding Rossmann-like Domain"/>
    <property type="match status" value="1"/>
</dbReference>
<dbReference type="InterPro" id="IPR036291">
    <property type="entry name" value="NAD(P)-bd_dom_sf"/>
</dbReference>
<reference evidence="5" key="1">
    <citation type="journal article" date="2019" name="Int. J. Syst. Evol. Microbiol.">
        <title>The Global Catalogue of Microorganisms (GCM) 10K type strain sequencing project: providing services to taxonomists for standard genome sequencing and annotation.</title>
        <authorList>
            <consortium name="The Broad Institute Genomics Platform"/>
            <consortium name="The Broad Institute Genome Sequencing Center for Infectious Disease"/>
            <person name="Wu L."/>
            <person name="Ma J."/>
        </authorList>
    </citation>
    <scope>NUCLEOTIDE SEQUENCE [LARGE SCALE GENOMIC DNA]</scope>
    <source>
        <strain evidence="5">CGMCC 4.1622</strain>
    </source>
</reference>
<sequence length="346" mass="36347">MRAITQRSLGGPSVLESVELERPEPTVTEVLVRVHAASVNPVDTYVRAGMMPLLGQPPFVLGWDVSGVVEAVTPGVNRFRVGDEVYGMPAFPRAAGAYAEYVTAPARQLSRKPAGLSHAEAAALPLAGLTAWQGLVDGAGLQAGQRVLVHGAGGGVGHLAVQIAKARGAEVYATAGADKHDFLPELGADHLIDHRTADFTAGLTDLDVVLDPIGGDVADRSLTVLREGGALVTLVQSSDREFAERVAAAGLRFVPTVVEPDHVGLEALTELVEAGLLRPHVEQELPLAEAAKAHELIEGRRTKGKIVLRNCATSRQLRQGDGRSRSSPRPQELALRGGGSAVRMGT</sequence>
<evidence type="ECO:0000256" key="1">
    <source>
        <dbReference type="ARBA" id="ARBA00023002"/>
    </source>
</evidence>
<dbReference type="InterPro" id="IPR050700">
    <property type="entry name" value="YIM1/Zinc_Alcohol_DH_Fams"/>
</dbReference>
<dbReference type="PANTHER" id="PTHR11695:SF294">
    <property type="entry name" value="RETICULON-4-INTERACTING PROTEIN 1, MITOCHONDRIAL"/>
    <property type="match status" value="1"/>
</dbReference>
<dbReference type="Pfam" id="PF13602">
    <property type="entry name" value="ADH_zinc_N_2"/>
    <property type="match status" value="1"/>
</dbReference>
<feature type="region of interest" description="Disordered" evidence="2">
    <location>
        <begin position="317"/>
        <end position="346"/>
    </location>
</feature>
<dbReference type="Gene3D" id="3.90.180.10">
    <property type="entry name" value="Medium-chain alcohol dehydrogenases, catalytic domain"/>
    <property type="match status" value="1"/>
</dbReference>
<dbReference type="SUPFAM" id="SSF50129">
    <property type="entry name" value="GroES-like"/>
    <property type="match status" value="1"/>
</dbReference>
<comment type="caution">
    <text evidence="4">The sequence shown here is derived from an EMBL/GenBank/DDBJ whole genome shotgun (WGS) entry which is preliminary data.</text>
</comment>
<keyword evidence="1 4" id="KW-0560">Oxidoreductase</keyword>
<dbReference type="InterPro" id="IPR002364">
    <property type="entry name" value="Quin_OxRdtase/zeta-crystal_CS"/>
</dbReference>
<dbReference type="InterPro" id="IPR020843">
    <property type="entry name" value="ER"/>
</dbReference>
<name>A0ABW0VKM5_9ACTN</name>
<dbReference type="Proteomes" id="UP001596066">
    <property type="component" value="Unassembled WGS sequence"/>
</dbReference>
<dbReference type="InterPro" id="IPR011032">
    <property type="entry name" value="GroES-like_sf"/>
</dbReference>
<gene>
    <name evidence="4" type="ORF">ACFPZF_33405</name>
</gene>
<dbReference type="EC" id="1.-.-.-" evidence="4"/>
<dbReference type="SUPFAM" id="SSF51735">
    <property type="entry name" value="NAD(P)-binding Rossmann-fold domains"/>
    <property type="match status" value="1"/>
</dbReference>